<organism evidence="2">
    <name type="scientific">Roseihalotalea indica</name>
    <dbReference type="NCBI Taxonomy" id="2867963"/>
    <lineage>
        <taxon>Bacteria</taxon>
        <taxon>Pseudomonadati</taxon>
        <taxon>Bacteroidota</taxon>
        <taxon>Cytophagia</taxon>
        <taxon>Cytophagales</taxon>
        <taxon>Catalimonadaceae</taxon>
        <taxon>Roseihalotalea</taxon>
    </lineage>
</organism>
<keyword evidence="1" id="KW-1133">Transmembrane helix</keyword>
<accession>A0AA49JE87</accession>
<dbReference type="PANTHER" id="PTHR31876:SF26">
    <property type="entry name" value="PROTEIN LIKE COV 2"/>
    <property type="match status" value="1"/>
</dbReference>
<dbReference type="AlphaFoldDB" id="A0AA49JE87"/>
<dbReference type="PANTHER" id="PTHR31876">
    <property type="entry name" value="COV-LIKE PROTEIN 1"/>
    <property type="match status" value="1"/>
</dbReference>
<dbReference type="Pfam" id="PF04367">
    <property type="entry name" value="DUF502"/>
    <property type="match status" value="1"/>
</dbReference>
<reference evidence="2" key="2">
    <citation type="journal article" date="2024" name="Antonie Van Leeuwenhoek">
        <title>Roseihalotalea indica gen. nov., sp. nov., a halophilic Bacteroidetes from mesopelagic Southwest Indian Ocean with higher carbohydrate metabolic potential.</title>
        <authorList>
            <person name="Chen B."/>
            <person name="Zhang M."/>
            <person name="Lin D."/>
            <person name="Ye J."/>
            <person name="Tang K."/>
        </authorList>
    </citation>
    <scope>NUCLEOTIDE SEQUENCE</scope>
    <source>
        <strain evidence="2">TK19036</strain>
    </source>
</reference>
<sequence length="191" mass="20837">MNRSLPTYFFRGLLFVVPVALTVYILVVCIRWLDSLISIPVPGLGLLTILVSITLIGYLASTLLAAPIFHLLEEVLTRLPLVNIIYSSLKDLISAFVGDKKKFDRPVLVAMSTDLTIQKPGFITQSDLSQLGLIDQVAVYLPHSYNFSGNLFIVPSRCVTPIEASSTDIMKFIVSGGVSGLEEHIGGKVKS</sequence>
<reference evidence="2" key="1">
    <citation type="journal article" date="2023" name="Comput. Struct. Biotechnol. J.">
        <title>Discovery of a novel marine Bacteroidetes with a rich repertoire of carbohydrate-active enzymes.</title>
        <authorList>
            <person name="Chen B."/>
            <person name="Liu G."/>
            <person name="Chen Q."/>
            <person name="Wang H."/>
            <person name="Liu L."/>
            <person name="Tang K."/>
        </authorList>
    </citation>
    <scope>NUCLEOTIDE SEQUENCE</scope>
    <source>
        <strain evidence="2">TK19036</strain>
    </source>
</reference>
<keyword evidence="1" id="KW-0472">Membrane</keyword>
<dbReference type="EMBL" id="CP120682">
    <property type="protein sequence ID" value="WKN37763.1"/>
    <property type="molecule type" value="Genomic_DNA"/>
</dbReference>
<proteinExistence type="predicted"/>
<gene>
    <name evidence="2" type="ORF">K4G66_03450</name>
</gene>
<evidence type="ECO:0000313" key="2">
    <source>
        <dbReference type="EMBL" id="WKN37763.1"/>
    </source>
</evidence>
<feature type="transmembrane region" description="Helical" evidence="1">
    <location>
        <begin position="45"/>
        <end position="69"/>
    </location>
</feature>
<dbReference type="InterPro" id="IPR007462">
    <property type="entry name" value="COV1-like"/>
</dbReference>
<feature type="transmembrane region" description="Helical" evidence="1">
    <location>
        <begin position="12"/>
        <end position="33"/>
    </location>
</feature>
<evidence type="ECO:0000256" key="1">
    <source>
        <dbReference type="SAM" id="Phobius"/>
    </source>
</evidence>
<keyword evidence="1" id="KW-0812">Transmembrane</keyword>
<name>A0AA49JE87_9BACT</name>
<protein>
    <submittedName>
        <fullName evidence="2">DUF502 domain-containing protein</fullName>
    </submittedName>
</protein>